<dbReference type="Proteomes" id="UP000669133">
    <property type="component" value="Unassembled WGS sequence"/>
</dbReference>
<feature type="compositionally biased region" description="Polar residues" evidence="14">
    <location>
        <begin position="242"/>
        <end position="251"/>
    </location>
</feature>
<keyword evidence="17" id="KW-1185">Reference proteome</keyword>
<keyword evidence="7 13" id="KW-0378">Hydrolase</keyword>
<dbReference type="Pfam" id="PF01915">
    <property type="entry name" value="Glyco_hydro_3_C"/>
    <property type="match status" value="1"/>
</dbReference>
<sequence length="1883" mass="209947">MTTPEEYQNDRRHSSTSRNRFGWVRRLMQGQNRATTHSSDQMDPNSQFSPQYTQRNNRSSGGNAGNARGSSARRKSSSTSRARRNSEPLVRNEPERSFTRSEDEGEDFNTTLRFDENDRVHRSSFQDSYDPQDRDASYHDSDQITNNSEDNISTIPLKSIISRQSTKNPSILSTDVNNDHSSLIASTAETSIAPSVHTSANNYTATPHHHATNLDTTDEDSTNTGHSTTATSVTINTATSAGASQAPSTALQEGDNESIVTLASSSRRRRRRSIDTNCSTNAIPPASIMERLSVQPTAANSLYATSIRTGNYDRSSQLSHYDDQSSSVRNLLHYTNMGTFGYANSIEGDVYIQRLATYIKKNEEALANGLLCFSKNKTTVNKIKPIRLTFTIHHLYYLTERMDQSTLGVDVGPLNVKLDTPNHEPTFVSFMANNARSSRHFDSDARSITSMNSMKSIVSSASVYWKSFSLSNDPKVIKKDIKYLYSSFTKIPCLILTPKTKINSISSYEEYPCDTSVPIKMFKNLQVLEMIEYEPNEIFGWNFLSNQLRILIIRKSKISDMAEILFNLVVDDANGRSCFNTTRSKSTQLDPPFELKPSVEESNTIFKHKRDRGYTHTSNGAGSVGGGGAESNRPDLREHKWSVLKQLTISETSIAHISRHTLKPLVNLVKLNLSNNLLEEIPDGLDQLVNIKYLNLADNFITSLKNLPSNLDHLLTLNLNNNKLITLDGLENLVSLEKIDLRRNKFAEVKALKAVVDLIATTKLDNIYISHNPLPKNYRVELFNLFNGVRYKNSVKIDDSRPGYFEKAVLLDEENAIKNLAQFMDHHRSAHQRQNSTNLPESMLSAKTLATTGTTETDTTAASIEKINDHSVNSSPTSKEDEIVHTIRNLHLDNSSKRSPHQSVAAPTKVKRYDLSHTILSASISLLSQPSSPLHANSNIMNMMDSPSSVKMSHLNSSSSSIPSTPSMKRSSTLVDVENQNPVPSIVTPVQVTARTLVFSTEEISFTLKSEFSNASNSHISNIHKRSRHAEQPIFVVEDTQDYCSQVFYPSLDNCWQNAFEKAKKVVEKMSIPEKVNLTTGTGWGSGPCIGNTGSVPRLGIPNLCLQDGPNGVRFTDFVTHFPSGLAAACTFNKGLTYLRGKAIGREHKKKGVHIALGPVIGPMGLKAQGGRNWESFGADPYLQGVLGAATVEGMQDEGVVATARHLIGNEQEHFRQVGEWDDNGWDKLQCSISSNIGDRAMHEIYLWPFANVVKAGVGSVMCAYNKVNNTYACENSYLLNFLLKSELAFQGFVVSDWGAQHSGVNSALAGLDMTMPGEVFDDWLTGKSFWGPLLTRAVYNGTISQERLNDMVIRVLMPFFAIDQVKLPTDEDVPNFSSWSHHTYGQLYPYQHSGPICQKNWHTDARSDFSDNTALTVARESIVLLKNTYRHLPIDKSDGVRRILIAGQGAGPDPQGFNCKDQRCVGGVLTSGWGSASVNNPYVVTPYEAIAKKARERGIVVDYTSNNWDLENVNDLADYADLSIVFVNAFSGEGYIHLDDNYGDRKNISLWHNGDELINKVVETCHKTVVVVSSTGPVNMEKWIENEDVVAVLFVAPLGQNVGQAIADVLFGDSNPSGKLPFTIAKKKQHYVSVIDELGENWEPQDNFDRDIYPDYRFFDKHNIKPRYEFGFGLSYTIFKVTNLKITEISPPSEFLPYPQEYLPIQKMVEDDVCDAEDALFPHDEFEPSPGYIYPYLYNENIRSVDDDDTYEYPKGFDPDQHSSPPLNAGGLGGNPALWEILYEVSAEVKNVGTMKGGYVSQLYIEFPSTIVASPPKILRGFEKVFLEPGKSCKIFFNIMHRDLSIWDSESQQWIIQTGTYKIYLSSSSRKVELCGEIDIGC</sequence>
<dbReference type="FunFam" id="3.40.50.1700:FF:000003">
    <property type="entry name" value="Probable beta-glucosidase"/>
    <property type="match status" value="1"/>
</dbReference>
<protein>
    <recommendedName>
        <fullName evidence="4 13">beta-glucosidase</fullName>
        <ecNumber evidence="4 13">3.2.1.21</ecNumber>
    </recommendedName>
</protein>
<dbReference type="PANTHER" id="PTHR42715:SF2">
    <property type="entry name" value="BETA-GLUCOSIDASE F-RELATED"/>
    <property type="match status" value="1"/>
</dbReference>
<keyword evidence="10 13" id="KW-0119">Carbohydrate metabolism</keyword>
<evidence type="ECO:0000256" key="6">
    <source>
        <dbReference type="ARBA" id="ARBA00022737"/>
    </source>
</evidence>
<dbReference type="InterPro" id="IPR019800">
    <property type="entry name" value="Glyco_hydro_3_AS"/>
</dbReference>
<keyword evidence="12 13" id="KW-0624">Polysaccharide degradation</keyword>
<evidence type="ECO:0000256" key="7">
    <source>
        <dbReference type="ARBA" id="ARBA00022801"/>
    </source>
</evidence>
<dbReference type="SUPFAM" id="SSF51445">
    <property type="entry name" value="(Trans)glycosidases"/>
    <property type="match status" value="1"/>
</dbReference>
<dbReference type="OrthoDB" id="416222at2759"/>
<dbReference type="InterPro" id="IPR001611">
    <property type="entry name" value="Leu-rich_rpt"/>
</dbReference>
<evidence type="ECO:0000256" key="2">
    <source>
        <dbReference type="ARBA" id="ARBA00004987"/>
    </source>
</evidence>
<feature type="compositionally biased region" description="Polar residues" evidence="14">
    <location>
        <begin position="29"/>
        <end position="54"/>
    </location>
</feature>
<dbReference type="Gene3D" id="3.80.10.10">
    <property type="entry name" value="Ribonuclease Inhibitor"/>
    <property type="match status" value="1"/>
</dbReference>
<dbReference type="PANTHER" id="PTHR42715">
    <property type="entry name" value="BETA-GLUCOSIDASE"/>
    <property type="match status" value="1"/>
</dbReference>
<dbReference type="InterPro" id="IPR050288">
    <property type="entry name" value="Cellulose_deg_GH3"/>
</dbReference>
<dbReference type="SMART" id="SM01217">
    <property type="entry name" value="Fn3_like"/>
    <property type="match status" value="1"/>
</dbReference>
<dbReference type="Gene3D" id="3.20.20.300">
    <property type="entry name" value="Glycoside hydrolase, family 3, N-terminal domain"/>
    <property type="match status" value="1"/>
</dbReference>
<keyword evidence="11 13" id="KW-0326">Glycosidase</keyword>
<dbReference type="InterPro" id="IPR002772">
    <property type="entry name" value="Glyco_hydro_3_C"/>
</dbReference>
<evidence type="ECO:0000313" key="16">
    <source>
        <dbReference type="EMBL" id="KAG5420811.1"/>
    </source>
</evidence>
<dbReference type="SMART" id="SM00369">
    <property type="entry name" value="LRR_TYP"/>
    <property type="match status" value="4"/>
</dbReference>
<comment type="pathway">
    <text evidence="2 13">Glycan metabolism; cellulose degradation.</text>
</comment>
<keyword evidence="9" id="KW-0325">Glycoprotein</keyword>
<dbReference type="InterPro" id="IPR017853">
    <property type="entry name" value="GH"/>
</dbReference>
<dbReference type="GO" id="GO:0008422">
    <property type="term" value="F:beta-glucosidase activity"/>
    <property type="evidence" value="ECO:0007669"/>
    <property type="project" value="UniProtKB-EC"/>
</dbReference>
<comment type="similarity">
    <text evidence="3 13">Belongs to the glycosyl hydrolase 3 family.</text>
</comment>
<dbReference type="InterPro" id="IPR036962">
    <property type="entry name" value="Glyco_hydro_3_N_sf"/>
</dbReference>
<dbReference type="Pfam" id="PF13855">
    <property type="entry name" value="LRR_8"/>
    <property type="match status" value="1"/>
</dbReference>
<feature type="compositionally biased region" description="Low complexity" evidence="14">
    <location>
        <begin position="55"/>
        <end position="70"/>
    </location>
</feature>
<feature type="region of interest" description="Disordered" evidence="14">
    <location>
        <begin position="948"/>
        <end position="970"/>
    </location>
</feature>
<evidence type="ECO:0000256" key="3">
    <source>
        <dbReference type="ARBA" id="ARBA00005336"/>
    </source>
</evidence>
<feature type="region of interest" description="Disordered" evidence="14">
    <location>
        <begin position="615"/>
        <end position="634"/>
    </location>
</feature>
<dbReference type="InterPro" id="IPR003591">
    <property type="entry name" value="Leu-rich_rpt_typical-subtyp"/>
</dbReference>
<gene>
    <name evidence="16" type="ORF">I9W82_002692</name>
</gene>
<feature type="region of interest" description="Disordered" evidence="14">
    <location>
        <begin position="199"/>
        <end position="278"/>
    </location>
</feature>
<dbReference type="PROSITE" id="PS00775">
    <property type="entry name" value="GLYCOSYL_HYDROL_F3"/>
    <property type="match status" value="1"/>
</dbReference>
<dbReference type="Gene3D" id="2.60.40.10">
    <property type="entry name" value="Immunoglobulins"/>
    <property type="match status" value="1"/>
</dbReference>
<evidence type="ECO:0000256" key="4">
    <source>
        <dbReference type="ARBA" id="ARBA00012744"/>
    </source>
</evidence>
<evidence type="ECO:0000256" key="14">
    <source>
        <dbReference type="SAM" id="MobiDB-lite"/>
    </source>
</evidence>
<dbReference type="GO" id="GO:0030245">
    <property type="term" value="P:cellulose catabolic process"/>
    <property type="evidence" value="ECO:0007669"/>
    <property type="project" value="UniProtKB-UniPathway"/>
</dbReference>
<evidence type="ECO:0000256" key="10">
    <source>
        <dbReference type="ARBA" id="ARBA00023277"/>
    </source>
</evidence>
<dbReference type="SUPFAM" id="SSF52075">
    <property type="entry name" value="Outer arm dynein light chain 1"/>
    <property type="match status" value="1"/>
</dbReference>
<feature type="compositionally biased region" description="Basic and acidic residues" evidence="14">
    <location>
        <begin position="131"/>
        <end position="142"/>
    </location>
</feature>
<dbReference type="RefSeq" id="XP_067549927.1">
    <property type="nucleotide sequence ID" value="XM_067691575.1"/>
</dbReference>
<dbReference type="GeneID" id="93651321"/>
<dbReference type="EC" id="3.2.1.21" evidence="4 13"/>
<dbReference type="InterPro" id="IPR001764">
    <property type="entry name" value="Glyco_hydro_3_N"/>
</dbReference>
<comment type="catalytic activity">
    <reaction evidence="1 13">
        <text>Hydrolysis of terminal, non-reducing beta-D-glucosyl residues with release of beta-D-glucose.</text>
        <dbReference type="EC" id="3.2.1.21"/>
    </reaction>
</comment>
<evidence type="ECO:0000256" key="1">
    <source>
        <dbReference type="ARBA" id="ARBA00000448"/>
    </source>
</evidence>
<keyword evidence="5" id="KW-0433">Leucine-rich repeat</keyword>
<dbReference type="InterPro" id="IPR013783">
    <property type="entry name" value="Ig-like_fold"/>
</dbReference>
<evidence type="ECO:0000256" key="13">
    <source>
        <dbReference type="RuleBase" id="RU361161"/>
    </source>
</evidence>
<reference evidence="16 17" key="1">
    <citation type="submission" date="2020-12" db="EMBL/GenBank/DDBJ databases">
        <title>Effect of drift, selection, and recombination on the evolution of hybrid genomes in Candida yeast pathogens.</title>
        <authorList>
            <person name="Mixao V."/>
            <person name="Ksiezopolska E."/>
            <person name="Saus E."/>
            <person name="Boekhout T."/>
            <person name="Gacser A."/>
            <person name="Gabaldon T."/>
        </authorList>
    </citation>
    <scope>NUCLEOTIDE SEQUENCE [LARGE SCALE GENOMIC DNA]</scope>
    <source>
        <strain evidence="16 17">BP57</strain>
    </source>
</reference>
<dbReference type="PROSITE" id="PS51450">
    <property type="entry name" value="LRR"/>
    <property type="match status" value="3"/>
</dbReference>
<dbReference type="UniPathway" id="UPA00696"/>
<dbReference type="InterPro" id="IPR036881">
    <property type="entry name" value="Glyco_hydro_3_C_sf"/>
</dbReference>
<evidence type="ECO:0000256" key="12">
    <source>
        <dbReference type="ARBA" id="ARBA00023326"/>
    </source>
</evidence>
<evidence type="ECO:0000256" key="11">
    <source>
        <dbReference type="ARBA" id="ARBA00023295"/>
    </source>
</evidence>
<evidence type="ECO:0000313" key="17">
    <source>
        <dbReference type="Proteomes" id="UP000669133"/>
    </source>
</evidence>
<feature type="domain" description="Fibronectin type III-like" evidence="15">
    <location>
        <begin position="1800"/>
        <end position="1870"/>
    </location>
</feature>
<proteinExistence type="inferred from homology"/>
<feature type="compositionally biased region" description="Low complexity" evidence="14">
    <location>
        <begin position="227"/>
        <end position="241"/>
    </location>
</feature>
<keyword evidence="8" id="KW-0136">Cellulose degradation</keyword>
<dbReference type="InterPro" id="IPR032675">
    <property type="entry name" value="LRR_dom_sf"/>
</dbReference>
<comment type="caution">
    <text evidence="16">The sequence shown here is derived from an EMBL/GenBank/DDBJ whole genome shotgun (WGS) entry which is preliminary data.</text>
</comment>
<evidence type="ECO:0000259" key="15">
    <source>
        <dbReference type="SMART" id="SM01217"/>
    </source>
</evidence>
<evidence type="ECO:0000256" key="8">
    <source>
        <dbReference type="ARBA" id="ARBA00023001"/>
    </source>
</evidence>
<evidence type="ECO:0000256" key="5">
    <source>
        <dbReference type="ARBA" id="ARBA00022614"/>
    </source>
</evidence>
<feature type="compositionally biased region" description="Basic and acidic residues" evidence="14">
    <location>
        <begin position="84"/>
        <end position="102"/>
    </location>
</feature>
<dbReference type="Gene3D" id="3.40.50.1700">
    <property type="entry name" value="Glycoside hydrolase family 3 C-terminal domain"/>
    <property type="match status" value="1"/>
</dbReference>
<dbReference type="SUPFAM" id="SSF52279">
    <property type="entry name" value="Beta-D-glucan exohydrolase, C-terminal domain"/>
    <property type="match status" value="1"/>
</dbReference>
<dbReference type="PRINTS" id="PR00133">
    <property type="entry name" value="GLHYDRLASE3"/>
</dbReference>
<name>A0A8H7ZKI9_9ASCO</name>
<keyword evidence="6" id="KW-0677">Repeat</keyword>
<evidence type="ECO:0000256" key="9">
    <source>
        <dbReference type="ARBA" id="ARBA00023180"/>
    </source>
</evidence>
<dbReference type="EMBL" id="JAEOAQ010000002">
    <property type="protein sequence ID" value="KAG5420811.1"/>
    <property type="molecule type" value="Genomic_DNA"/>
</dbReference>
<dbReference type="Pfam" id="PF14310">
    <property type="entry name" value="Fn3-like"/>
    <property type="match status" value="1"/>
</dbReference>
<organism evidence="16 17">
    <name type="scientific">Candida metapsilosis</name>
    <dbReference type="NCBI Taxonomy" id="273372"/>
    <lineage>
        <taxon>Eukaryota</taxon>
        <taxon>Fungi</taxon>
        <taxon>Dikarya</taxon>
        <taxon>Ascomycota</taxon>
        <taxon>Saccharomycotina</taxon>
        <taxon>Pichiomycetes</taxon>
        <taxon>Debaryomycetaceae</taxon>
        <taxon>Candida/Lodderomyces clade</taxon>
        <taxon>Candida</taxon>
    </lineage>
</organism>
<accession>A0A8H7ZKI9</accession>
<feature type="region of interest" description="Disordered" evidence="14">
    <location>
        <begin position="1"/>
        <end position="151"/>
    </location>
</feature>
<dbReference type="FunFam" id="3.20.20.300:FF:000002">
    <property type="entry name" value="Probable beta-glucosidase"/>
    <property type="match status" value="1"/>
</dbReference>
<dbReference type="Pfam" id="PF00933">
    <property type="entry name" value="Glyco_hydro_3"/>
    <property type="match status" value="1"/>
</dbReference>
<dbReference type="InterPro" id="IPR026891">
    <property type="entry name" value="Fn3-like"/>
</dbReference>